<evidence type="ECO:0000256" key="1">
    <source>
        <dbReference type="ARBA" id="ARBA00005495"/>
    </source>
</evidence>
<evidence type="ECO:0000256" key="4">
    <source>
        <dbReference type="ARBA" id="ARBA00023239"/>
    </source>
</evidence>
<dbReference type="Pfam" id="PF04828">
    <property type="entry name" value="GFA"/>
    <property type="match status" value="1"/>
</dbReference>
<proteinExistence type="inferred from homology"/>
<dbReference type="InterPro" id="IPR011057">
    <property type="entry name" value="Mss4-like_sf"/>
</dbReference>
<sequence length="137" mass="15018">MSETTLNGSCLCGAVKFQVRGEPQRFYHCHCQRCRKASGSGHASNLFLTDASLSFSQGEALLKRFKVPEAQRFARQFCSECGCAVARSVPELNAVLVPAGTLDDEAPIQPQARIFWDSRAAWSCAGDDLPRFAEYPA</sequence>
<dbReference type="EMBL" id="LUUL01000084">
    <property type="protein sequence ID" value="OAI24977.1"/>
    <property type="molecule type" value="Genomic_DNA"/>
</dbReference>
<dbReference type="KEGG" id="mko:MKLM6_4112"/>
<name>A0A291IPY4_9GAMM</name>
<dbReference type="PANTHER" id="PTHR33337:SF40">
    <property type="entry name" value="CENP-V_GFA DOMAIN-CONTAINING PROTEIN-RELATED"/>
    <property type="match status" value="1"/>
</dbReference>
<evidence type="ECO:0000313" key="6">
    <source>
        <dbReference type="Proteomes" id="UP000077734"/>
    </source>
</evidence>
<evidence type="ECO:0000313" key="5">
    <source>
        <dbReference type="EMBL" id="OAI24977.1"/>
    </source>
</evidence>
<comment type="caution">
    <text evidence="5">The sequence shown here is derived from an EMBL/GenBank/DDBJ whole genome shotgun (WGS) entry which is preliminary data.</text>
</comment>
<dbReference type="PROSITE" id="PS51891">
    <property type="entry name" value="CENP_V_GFA"/>
    <property type="match status" value="1"/>
</dbReference>
<dbReference type="Gene3D" id="3.90.1590.10">
    <property type="entry name" value="glutathione-dependent formaldehyde- activating enzyme (gfa)"/>
    <property type="match status" value="1"/>
</dbReference>
<comment type="similarity">
    <text evidence="1">Belongs to the Gfa family.</text>
</comment>
<evidence type="ECO:0000256" key="3">
    <source>
        <dbReference type="ARBA" id="ARBA00022833"/>
    </source>
</evidence>
<dbReference type="AlphaFoldDB" id="A0A291IPY4"/>
<gene>
    <name evidence="5" type="ORF">A1356_14470</name>
</gene>
<dbReference type="RefSeq" id="WP_064027938.1">
    <property type="nucleotide sequence ID" value="NZ_CP023669.1"/>
</dbReference>
<dbReference type="SUPFAM" id="SSF51316">
    <property type="entry name" value="Mss4-like"/>
    <property type="match status" value="1"/>
</dbReference>
<dbReference type="InterPro" id="IPR006913">
    <property type="entry name" value="CENP-V/GFA"/>
</dbReference>
<dbReference type="GO" id="GO:0046872">
    <property type="term" value="F:metal ion binding"/>
    <property type="evidence" value="ECO:0007669"/>
    <property type="project" value="UniProtKB-KW"/>
</dbReference>
<reference evidence="5 6" key="1">
    <citation type="submission" date="2016-03" db="EMBL/GenBank/DDBJ databases">
        <authorList>
            <person name="Heylen K."/>
            <person name="De Vos P."/>
            <person name="Vekeman B."/>
        </authorList>
    </citation>
    <scope>NUCLEOTIDE SEQUENCE [LARGE SCALE GENOMIC DNA]</scope>
    <source>
        <strain evidence="5 6">R-49807</strain>
    </source>
</reference>
<keyword evidence="3" id="KW-0862">Zinc</keyword>
<organism evidence="5 6">
    <name type="scientific">Methylomonas koyamae</name>
    <dbReference type="NCBI Taxonomy" id="702114"/>
    <lineage>
        <taxon>Bacteria</taxon>
        <taxon>Pseudomonadati</taxon>
        <taxon>Pseudomonadota</taxon>
        <taxon>Gammaproteobacteria</taxon>
        <taxon>Methylococcales</taxon>
        <taxon>Methylococcaceae</taxon>
        <taxon>Methylomonas</taxon>
    </lineage>
</organism>
<dbReference type="Proteomes" id="UP000077734">
    <property type="component" value="Unassembled WGS sequence"/>
</dbReference>
<keyword evidence="2" id="KW-0479">Metal-binding</keyword>
<evidence type="ECO:0000256" key="2">
    <source>
        <dbReference type="ARBA" id="ARBA00022723"/>
    </source>
</evidence>
<keyword evidence="4" id="KW-0456">Lyase</keyword>
<dbReference type="GO" id="GO:0016846">
    <property type="term" value="F:carbon-sulfur lyase activity"/>
    <property type="evidence" value="ECO:0007669"/>
    <property type="project" value="InterPro"/>
</dbReference>
<protein>
    <submittedName>
        <fullName evidence="5">Aldehyde-activating protein</fullName>
    </submittedName>
</protein>
<accession>A0A291IPY4</accession>
<dbReference type="PANTHER" id="PTHR33337">
    <property type="entry name" value="GFA DOMAIN-CONTAINING PROTEIN"/>
    <property type="match status" value="1"/>
</dbReference>
<keyword evidence="6" id="KW-1185">Reference proteome</keyword>